<feature type="non-terminal residue" evidence="1">
    <location>
        <position position="1"/>
    </location>
</feature>
<evidence type="ECO:0000313" key="1">
    <source>
        <dbReference type="EMBL" id="KAL1501031.1"/>
    </source>
</evidence>
<comment type="caution">
    <text evidence="1">The sequence shown here is derived from an EMBL/GenBank/DDBJ whole genome shotgun (WGS) entry which is preliminary data.</text>
</comment>
<gene>
    <name evidence="1" type="ORF">ABEB36_006436</name>
</gene>
<proteinExistence type="predicted"/>
<accession>A0ABD1EQH8</accession>
<evidence type="ECO:0000313" key="2">
    <source>
        <dbReference type="Proteomes" id="UP001566132"/>
    </source>
</evidence>
<dbReference type="Proteomes" id="UP001566132">
    <property type="component" value="Unassembled WGS sequence"/>
</dbReference>
<reference evidence="1 2" key="1">
    <citation type="submission" date="2024-05" db="EMBL/GenBank/DDBJ databases">
        <title>Genetic variation in Jamaican populations of the coffee berry borer (Hypothenemus hampei).</title>
        <authorList>
            <person name="Errbii M."/>
            <person name="Myrie A."/>
        </authorList>
    </citation>
    <scope>NUCLEOTIDE SEQUENCE [LARGE SCALE GENOMIC DNA]</scope>
    <source>
        <strain evidence="1">JA-Hopewell-2020-01-JO</strain>
        <tissue evidence="1">Whole body</tissue>
    </source>
</reference>
<protein>
    <submittedName>
        <fullName evidence="1">Uncharacterized protein</fullName>
    </submittedName>
</protein>
<name>A0ABD1EQH8_HYPHA</name>
<dbReference type="AlphaFoldDB" id="A0ABD1EQH8"/>
<dbReference type="EMBL" id="JBDJPC010000005">
    <property type="protein sequence ID" value="KAL1501031.1"/>
    <property type="molecule type" value="Genomic_DNA"/>
</dbReference>
<keyword evidence="2" id="KW-1185">Reference proteome</keyword>
<organism evidence="1 2">
    <name type="scientific">Hypothenemus hampei</name>
    <name type="common">Coffee berry borer</name>
    <dbReference type="NCBI Taxonomy" id="57062"/>
    <lineage>
        <taxon>Eukaryota</taxon>
        <taxon>Metazoa</taxon>
        <taxon>Ecdysozoa</taxon>
        <taxon>Arthropoda</taxon>
        <taxon>Hexapoda</taxon>
        <taxon>Insecta</taxon>
        <taxon>Pterygota</taxon>
        <taxon>Neoptera</taxon>
        <taxon>Endopterygota</taxon>
        <taxon>Coleoptera</taxon>
        <taxon>Polyphaga</taxon>
        <taxon>Cucujiformia</taxon>
        <taxon>Curculionidae</taxon>
        <taxon>Scolytinae</taxon>
        <taxon>Hypothenemus</taxon>
    </lineage>
</organism>
<sequence>IGFRPILVTCLKLYCKTTLKADKLDLVKQATSEKHKKKTVAQSINGISVQHPTLVIFSFENSKIVEFKIAVFIAEHCSINIVNHLSELLLKLDPQASV</sequence>